<reference evidence="10" key="1">
    <citation type="journal article" date="2020" name="Nat. Commun.">
        <title>Genome sequence of the cluster root forming white lupin.</title>
        <authorList>
            <person name="Hufnagel B."/>
            <person name="Marques A."/>
            <person name="Soriano A."/>
            <person name="Marques L."/>
            <person name="Divol F."/>
            <person name="Doumas P."/>
            <person name="Sallet E."/>
            <person name="Mancinotti D."/>
            <person name="Carrere S."/>
            <person name="Marande W."/>
            <person name="Arribat S."/>
            <person name="Keller J."/>
            <person name="Huneau C."/>
            <person name="Blein T."/>
            <person name="Aime D."/>
            <person name="Laguerre M."/>
            <person name="Taylor J."/>
            <person name="Schubert V."/>
            <person name="Nelson M."/>
            <person name="Geu-Flores F."/>
            <person name="Crespi M."/>
            <person name="Gallardo-Guerrero K."/>
            <person name="Delaux P.-M."/>
            <person name="Salse J."/>
            <person name="Berges H."/>
            <person name="Guyot R."/>
            <person name="Gouzy J."/>
            <person name="Peret B."/>
        </authorList>
    </citation>
    <scope>NUCLEOTIDE SEQUENCE [LARGE SCALE GENOMIC DNA]</scope>
    <source>
        <strain evidence="10">cv. Amiga</strain>
    </source>
</reference>
<proteinExistence type="predicted"/>
<evidence type="ECO:0000256" key="7">
    <source>
        <dbReference type="SAM" id="MobiDB-lite"/>
    </source>
</evidence>
<protein>
    <submittedName>
        <fullName evidence="9">Putative transcription factor C2H2 family</fullName>
    </submittedName>
</protein>
<evidence type="ECO:0000256" key="5">
    <source>
        <dbReference type="ARBA" id="ARBA00023242"/>
    </source>
</evidence>
<evidence type="ECO:0000256" key="2">
    <source>
        <dbReference type="ARBA" id="ARBA00022723"/>
    </source>
</evidence>
<evidence type="ECO:0000313" key="10">
    <source>
        <dbReference type="Proteomes" id="UP000447434"/>
    </source>
</evidence>
<dbReference type="Gene3D" id="3.30.160.60">
    <property type="entry name" value="Classic Zinc Finger"/>
    <property type="match status" value="1"/>
</dbReference>
<gene>
    <name evidence="9" type="ORF">Lalb_Chr05g0220161</name>
</gene>
<feature type="compositionally biased region" description="Low complexity" evidence="7">
    <location>
        <begin position="151"/>
        <end position="160"/>
    </location>
</feature>
<dbReference type="Pfam" id="PF13912">
    <property type="entry name" value="zf-C2H2_6"/>
    <property type="match status" value="1"/>
</dbReference>
<dbReference type="InterPro" id="IPR044246">
    <property type="entry name" value="ZFP3-like"/>
</dbReference>
<accession>A0A6A4QJX1</accession>
<comment type="caution">
    <text evidence="9">The sequence shown here is derived from an EMBL/GenBank/DDBJ whole genome shotgun (WGS) entry which is preliminary data.</text>
</comment>
<evidence type="ECO:0000313" key="9">
    <source>
        <dbReference type="EMBL" id="KAE9613696.1"/>
    </source>
</evidence>
<dbReference type="PANTHER" id="PTHR47287">
    <property type="entry name" value="C2H2 AND C2HC ZINC FINGERS SUPERFAMILY PROTEIN"/>
    <property type="match status" value="1"/>
</dbReference>
<feature type="domain" description="C2H2-type" evidence="8">
    <location>
        <begin position="58"/>
        <end position="85"/>
    </location>
</feature>
<dbReference type="EMBL" id="WOCE01000005">
    <property type="protein sequence ID" value="KAE9613696.1"/>
    <property type="molecule type" value="Genomic_DNA"/>
</dbReference>
<name>A0A6A4QJX1_LUPAL</name>
<dbReference type="InterPro" id="IPR013087">
    <property type="entry name" value="Znf_C2H2_type"/>
</dbReference>
<dbReference type="GO" id="GO:0008270">
    <property type="term" value="F:zinc ion binding"/>
    <property type="evidence" value="ECO:0007669"/>
    <property type="project" value="UniProtKB-KW"/>
</dbReference>
<evidence type="ECO:0000259" key="8">
    <source>
        <dbReference type="PROSITE" id="PS50157"/>
    </source>
</evidence>
<evidence type="ECO:0000256" key="4">
    <source>
        <dbReference type="ARBA" id="ARBA00022833"/>
    </source>
</evidence>
<keyword evidence="3 6" id="KW-0863">Zinc-finger</keyword>
<keyword evidence="10" id="KW-1185">Reference proteome</keyword>
<evidence type="ECO:0000256" key="6">
    <source>
        <dbReference type="PROSITE-ProRule" id="PRU00042"/>
    </source>
</evidence>
<dbReference type="GO" id="GO:0009788">
    <property type="term" value="P:negative regulation of abscisic acid-activated signaling pathway"/>
    <property type="evidence" value="ECO:0007669"/>
    <property type="project" value="InterPro"/>
</dbReference>
<keyword evidence="5" id="KW-0539">Nucleus</keyword>
<organism evidence="9 10">
    <name type="scientific">Lupinus albus</name>
    <name type="common">White lupine</name>
    <name type="synonym">Lupinus termis</name>
    <dbReference type="NCBI Taxonomy" id="3870"/>
    <lineage>
        <taxon>Eukaryota</taxon>
        <taxon>Viridiplantae</taxon>
        <taxon>Streptophyta</taxon>
        <taxon>Embryophyta</taxon>
        <taxon>Tracheophyta</taxon>
        <taxon>Spermatophyta</taxon>
        <taxon>Magnoliopsida</taxon>
        <taxon>eudicotyledons</taxon>
        <taxon>Gunneridae</taxon>
        <taxon>Pentapetalae</taxon>
        <taxon>rosids</taxon>
        <taxon>fabids</taxon>
        <taxon>Fabales</taxon>
        <taxon>Fabaceae</taxon>
        <taxon>Papilionoideae</taxon>
        <taxon>50 kb inversion clade</taxon>
        <taxon>genistoids sensu lato</taxon>
        <taxon>core genistoids</taxon>
        <taxon>Genisteae</taxon>
        <taxon>Lupinus</taxon>
    </lineage>
</organism>
<evidence type="ECO:0000256" key="3">
    <source>
        <dbReference type="ARBA" id="ARBA00022771"/>
    </source>
</evidence>
<keyword evidence="4" id="KW-0862">Zinc</keyword>
<comment type="subcellular location">
    <subcellularLocation>
        <location evidence="1">Nucleus</location>
    </subcellularLocation>
</comment>
<dbReference type="SUPFAM" id="SSF57667">
    <property type="entry name" value="beta-beta-alpha zinc fingers"/>
    <property type="match status" value="1"/>
</dbReference>
<sequence length="200" mass="22523">MSDTLFVGSLGDRKYKQKIDEDSDLSLSLTLGGNYDDSSYDPTHNNNNEVIKSKEQLFPCKFCDKTFPNPQALGGHQNAHRRERILSKMEKEFFRSGVGLGALSCPYSSMANMYHGTQMQPMYPMPWHGFELGNNGNRGLYNSSLSWGNNNNAENRQRSNLRGAGSVGYEHQQVPSFPRSDTTTSHDPQGLQGNYYPRNQ</sequence>
<dbReference type="PANTHER" id="PTHR47287:SF9">
    <property type="entry name" value="ZINC FINGER PROTEIN 4-LIKE"/>
    <property type="match status" value="1"/>
</dbReference>
<dbReference type="OrthoDB" id="1436876at2759"/>
<evidence type="ECO:0000256" key="1">
    <source>
        <dbReference type="ARBA" id="ARBA00004123"/>
    </source>
</evidence>
<dbReference type="AlphaFoldDB" id="A0A6A4QJX1"/>
<feature type="compositionally biased region" description="Polar residues" evidence="7">
    <location>
        <begin position="173"/>
        <end position="187"/>
    </location>
</feature>
<keyword evidence="2" id="KW-0479">Metal-binding</keyword>
<feature type="region of interest" description="Disordered" evidence="7">
    <location>
        <begin position="151"/>
        <end position="200"/>
    </location>
</feature>
<dbReference type="InterPro" id="IPR036236">
    <property type="entry name" value="Znf_C2H2_sf"/>
</dbReference>
<dbReference type="PROSITE" id="PS00028">
    <property type="entry name" value="ZINC_FINGER_C2H2_1"/>
    <property type="match status" value="1"/>
</dbReference>
<dbReference type="GO" id="GO:0005634">
    <property type="term" value="C:nucleus"/>
    <property type="evidence" value="ECO:0007669"/>
    <property type="project" value="UniProtKB-SubCell"/>
</dbReference>
<dbReference type="Proteomes" id="UP000447434">
    <property type="component" value="Chromosome 5"/>
</dbReference>
<dbReference type="PROSITE" id="PS50157">
    <property type="entry name" value="ZINC_FINGER_C2H2_2"/>
    <property type="match status" value="1"/>
</dbReference>